<name>A0A2G5U3S4_9PELO</name>
<feature type="region of interest" description="Disordered" evidence="1">
    <location>
        <begin position="87"/>
        <end position="111"/>
    </location>
</feature>
<dbReference type="Proteomes" id="UP000230233">
    <property type="component" value="Chromosome IV"/>
</dbReference>
<accession>A0A2G5U3S4</accession>
<protein>
    <submittedName>
        <fullName evidence="2">Uncharacterized protein</fullName>
    </submittedName>
</protein>
<evidence type="ECO:0000256" key="1">
    <source>
        <dbReference type="SAM" id="MobiDB-lite"/>
    </source>
</evidence>
<organism evidence="2 3">
    <name type="scientific">Caenorhabditis nigoni</name>
    <dbReference type="NCBI Taxonomy" id="1611254"/>
    <lineage>
        <taxon>Eukaryota</taxon>
        <taxon>Metazoa</taxon>
        <taxon>Ecdysozoa</taxon>
        <taxon>Nematoda</taxon>
        <taxon>Chromadorea</taxon>
        <taxon>Rhabditida</taxon>
        <taxon>Rhabditina</taxon>
        <taxon>Rhabditomorpha</taxon>
        <taxon>Rhabditoidea</taxon>
        <taxon>Rhabditidae</taxon>
        <taxon>Peloderinae</taxon>
        <taxon>Caenorhabditis</taxon>
    </lineage>
</organism>
<reference evidence="3" key="1">
    <citation type="submission" date="2017-10" db="EMBL/GenBank/DDBJ databases">
        <title>Rapid genome shrinkage in a self-fertile nematode reveals novel sperm competition proteins.</title>
        <authorList>
            <person name="Yin D."/>
            <person name="Schwarz E.M."/>
            <person name="Thomas C.G."/>
            <person name="Felde R.L."/>
            <person name="Korf I.F."/>
            <person name="Cutter A.D."/>
            <person name="Schartner C.M."/>
            <person name="Ralston E.J."/>
            <person name="Meyer B.J."/>
            <person name="Haag E.S."/>
        </authorList>
    </citation>
    <scope>NUCLEOTIDE SEQUENCE [LARGE SCALE GENOMIC DNA]</scope>
    <source>
        <strain evidence="3">JU1422</strain>
    </source>
</reference>
<feature type="region of interest" description="Disordered" evidence="1">
    <location>
        <begin position="1"/>
        <end position="21"/>
    </location>
</feature>
<keyword evidence="3" id="KW-1185">Reference proteome</keyword>
<dbReference type="EMBL" id="PDUG01000004">
    <property type="protein sequence ID" value="PIC34190.1"/>
    <property type="molecule type" value="Genomic_DNA"/>
</dbReference>
<proteinExistence type="predicted"/>
<gene>
    <name evidence="2" type="primary">Cnig_chr_IV.g13918</name>
    <name evidence="2" type="ORF">B9Z55_013918</name>
</gene>
<sequence length="130" mass="15179">MPRRAVGLEDGSRTSRDATEKRKMIECVEEGDSEKGHYTLYFYPEGRVWCDVVCAATEREEDELEILWEHMSRWRVSTAIVMEESTVTRERMKTPPAEMAKTNGRDPDNHTSLFEYEKTIQGMDTPRLCR</sequence>
<comment type="caution">
    <text evidence="2">The sequence shown here is derived from an EMBL/GenBank/DDBJ whole genome shotgun (WGS) entry which is preliminary data.</text>
</comment>
<evidence type="ECO:0000313" key="3">
    <source>
        <dbReference type="Proteomes" id="UP000230233"/>
    </source>
</evidence>
<dbReference type="AlphaFoldDB" id="A0A2G5U3S4"/>
<evidence type="ECO:0000313" key="2">
    <source>
        <dbReference type="EMBL" id="PIC34190.1"/>
    </source>
</evidence>